<dbReference type="InParanoid" id="W3XBP3"/>
<dbReference type="eggNOG" id="KOG1943">
    <property type="taxonomic scope" value="Eukaryota"/>
</dbReference>
<dbReference type="EMBL" id="KI912111">
    <property type="protein sequence ID" value="ETS82601.1"/>
    <property type="molecule type" value="Genomic_DNA"/>
</dbReference>
<keyword evidence="5" id="KW-1185">Reference proteome</keyword>
<name>W3XBP3_PESFW</name>
<dbReference type="InterPro" id="IPR011989">
    <property type="entry name" value="ARM-like"/>
</dbReference>
<proteinExistence type="predicted"/>
<dbReference type="PANTHER" id="PTHR12658">
    <property type="entry name" value="BETA-TUBULIN COFACTOR D"/>
    <property type="match status" value="1"/>
</dbReference>
<dbReference type="PANTHER" id="PTHR12658:SF0">
    <property type="entry name" value="TUBULIN-SPECIFIC CHAPERONE D"/>
    <property type="match status" value="1"/>
</dbReference>
<evidence type="ECO:0000313" key="5">
    <source>
        <dbReference type="Proteomes" id="UP000030651"/>
    </source>
</evidence>
<dbReference type="SUPFAM" id="SSF48371">
    <property type="entry name" value="ARM repeat"/>
    <property type="match status" value="2"/>
</dbReference>
<evidence type="ECO:0000256" key="1">
    <source>
        <dbReference type="ARBA" id="ARBA00023186"/>
    </source>
</evidence>
<dbReference type="Gene3D" id="1.25.10.10">
    <property type="entry name" value="Leucine-rich Repeat Variant"/>
    <property type="match status" value="1"/>
</dbReference>
<dbReference type="OMA" id="TWHERYV"/>
<dbReference type="Pfam" id="PF23579">
    <property type="entry name" value="ARM_TBCD"/>
    <property type="match status" value="1"/>
</dbReference>
<dbReference type="RefSeq" id="XP_007831249.1">
    <property type="nucleotide sequence ID" value="XM_007833058.1"/>
</dbReference>
<dbReference type="OrthoDB" id="10253476at2759"/>
<keyword evidence="1" id="KW-0143">Chaperone</keyword>
<dbReference type="GO" id="GO:0007021">
    <property type="term" value="P:tubulin complex assembly"/>
    <property type="evidence" value="ECO:0007669"/>
    <property type="project" value="InterPro"/>
</dbReference>
<dbReference type="GO" id="GO:0000226">
    <property type="term" value="P:microtubule cytoskeleton organization"/>
    <property type="evidence" value="ECO:0007669"/>
    <property type="project" value="TreeGrafter"/>
</dbReference>
<sequence length="1318" mass="145079">MDETELDRDIVIQRYSADLITDFDRSLEPFLRKPNGELRTRVRERETSRLVSQVLEPFQELPQLLDPHLPKYIPLLAEAYLGQVANHRRTKSLSLRSQLLTPLSNAICRIIYSFCKIRGEKVIVRFLNVETKYLEPLLYAIEDSSRQSDAAKGNGETVGLWTWHERYVILLWLSQLFFAPFDLSTISSGDTDDADRPAVPGFSWPAHVPGITLRVIPLAIRYLASPGKERDGTKALLVRLAMRRDMQEIGILRSLVHWALFTLRSGEETAESPYYYIGSLSLLAGILRSSADTSIMDPYLDSVFYAVQAVSSGDDNVSKMINGSALARKMIIKVVKSVIGLVLRKPQQTMEDTEMVETAIGYLLESLADNDTPVRFAASKALSVITLKLESDMALQVVEAVLESLNRNVLWVKSTIPGSTGRTRDLTAVDPLEWHGLMLTLSHLLYRRSPPPEILPDIIHALVMGLSFEKRGTAGGSTGTNVRDAACFGIWALGRRYTTQELLKVPMRTFSLPEPKDQFQSVIQVLAIELVVAASLDPAGNIRRGSSAALQELIGRHPDTVEEGISVVQAVDYHSVALRSRAIHDVALRATRLSTKYGHGIRQALLGWRGIGDADAAARRVAATSFGSLTAETGQKASDPVVHFNDAAELVLDRISALQTRQVEERHGLLLSLAALYDTIPTLLPRDSWQDALRQVRTSKYLDALTATLQDYNTTTYRKPELVAEAVARLVVSSYPLLLAALVSQESAQESASATDLDHNLVQTGPFITNEHHLRSGILAIKSKMEGEVQADSHQLKGVFSVLHDALLSWLDQSETEVVDAVAPASSMLLLFSKTEEQIQFLLKMVEVISDPKSSRKKHGYGYFFALAQAYHVAATLPDDKKTLLRIIDAFKSRWSSEREIESRVAMLQSLAGKDILRYETLGFVPMISEGLDDYTTNARGDIGSHVRLEALKATRTIWKSCTESVQGEISSEALSLFPKVLRLAAEKLDRVRIEAQATLGLLLATSHTDILRQVSFSSREYFIRLFSLCKPHQFKEPVANAWTLSESECISSLLAGLVTSADTGNEDLVIASRAAVAGISRISDDDLSRICMALFHNLKLYQGQDRVIVPTLELVAYLFQIGAAQGCHDLNMRQLCLLTQKAGYKTGNVRKLEACIKVYGGIASLSLSPASITTTTTVMTRTTGAETTDEHDTGDMTSELGLKRKEGIAESKRRLGALLVHPWPRVRNLVIDELWGLLSMSTPSSLSSSPVLPSSLLNLDGDGSGSSSNDLLSDATAAATTAQHVQAQLLQDKMLSVDWGKADKTTIKTLVGSLGLD</sequence>
<evidence type="ECO:0000259" key="3">
    <source>
        <dbReference type="Pfam" id="PF25767"/>
    </source>
</evidence>
<dbReference type="Pfam" id="PF25767">
    <property type="entry name" value="ARM_TBCD_2nd"/>
    <property type="match status" value="2"/>
</dbReference>
<reference evidence="5" key="1">
    <citation type="journal article" date="2015" name="BMC Genomics">
        <title>Genomic and transcriptomic analysis of the endophytic fungus Pestalotiopsis fici reveals its lifestyle and high potential for synthesis of natural products.</title>
        <authorList>
            <person name="Wang X."/>
            <person name="Zhang X."/>
            <person name="Liu L."/>
            <person name="Xiang M."/>
            <person name="Wang W."/>
            <person name="Sun X."/>
            <person name="Che Y."/>
            <person name="Guo L."/>
            <person name="Liu G."/>
            <person name="Guo L."/>
            <person name="Wang C."/>
            <person name="Yin W.B."/>
            <person name="Stadler M."/>
            <person name="Zhang X."/>
            <person name="Liu X."/>
        </authorList>
    </citation>
    <scope>NUCLEOTIDE SEQUENCE [LARGE SCALE GENOMIC DNA]</scope>
    <source>
        <strain evidence="5">W106-1 / CGMCC3.15140</strain>
    </source>
</reference>
<dbReference type="InterPro" id="IPR033162">
    <property type="entry name" value="TBCD"/>
</dbReference>
<dbReference type="GeneID" id="19269490"/>
<evidence type="ECO:0000259" key="2">
    <source>
        <dbReference type="Pfam" id="PF12612"/>
    </source>
</evidence>
<feature type="domain" description="Tubulin-folding cofactor D ARM repeats" evidence="3">
    <location>
        <begin position="433"/>
        <end position="565"/>
    </location>
</feature>
<dbReference type="InterPro" id="IPR022577">
    <property type="entry name" value="TBCD_C"/>
</dbReference>
<dbReference type="InterPro" id="IPR058033">
    <property type="entry name" value="ARM_TBCD_2nd"/>
</dbReference>
<dbReference type="Pfam" id="PF12612">
    <property type="entry name" value="TFCD_C"/>
    <property type="match status" value="1"/>
</dbReference>
<dbReference type="KEGG" id="pfy:PFICI_04477"/>
<protein>
    <submittedName>
        <fullName evidence="4">Uncharacterized protein</fullName>
    </submittedName>
</protein>
<dbReference type="HOGENOM" id="CLU_003043_3_0_1"/>
<gene>
    <name evidence="4" type="ORF">PFICI_04477</name>
</gene>
<dbReference type="GO" id="GO:0048487">
    <property type="term" value="F:beta-tubulin binding"/>
    <property type="evidence" value="ECO:0007669"/>
    <property type="project" value="InterPro"/>
</dbReference>
<organism evidence="4 5">
    <name type="scientific">Pestalotiopsis fici (strain W106-1 / CGMCC3.15140)</name>
    <dbReference type="NCBI Taxonomy" id="1229662"/>
    <lineage>
        <taxon>Eukaryota</taxon>
        <taxon>Fungi</taxon>
        <taxon>Dikarya</taxon>
        <taxon>Ascomycota</taxon>
        <taxon>Pezizomycotina</taxon>
        <taxon>Sordariomycetes</taxon>
        <taxon>Xylariomycetidae</taxon>
        <taxon>Amphisphaeriales</taxon>
        <taxon>Sporocadaceae</taxon>
        <taxon>Pestalotiopsis</taxon>
    </lineage>
</organism>
<dbReference type="Proteomes" id="UP000030651">
    <property type="component" value="Unassembled WGS sequence"/>
</dbReference>
<dbReference type="GO" id="GO:0005096">
    <property type="term" value="F:GTPase activator activity"/>
    <property type="evidence" value="ECO:0007669"/>
    <property type="project" value="InterPro"/>
</dbReference>
<dbReference type="InterPro" id="IPR016024">
    <property type="entry name" value="ARM-type_fold"/>
</dbReference>
<feature type="domain" description="Tubulin-folding cofactor D C-terminal" evidence="2">
    <location>
        <begin position="977"/>
        <end position="1152"/>
    </location>
</feature>
<accession>W3XBP3</accession>
<feature type="domain" description="Tubulin-folding cofactor D ARM repeats" evidence="3">
    <location>
        <begin position="347"/>
        <end position="407"/>
    </location>
</feature>
<evidence type="ECO:0000313" key="4">
    <source>
        <dbReference type="EMBL" id="ETS82601.1"/>
    </source>
</evidence>
<dbReference type="STRING" id="1229662.W3XBP3"/>
<dbReference type="GO" id="GO:0007023">
    <property type="term" value="P:post-chaperonin tubulin folding pathway"/>
    <property type="evidence" value="ECO:0007669"/>
    <property type="project" value="InterPro"/>
</dbReference>